<evidence type="ECO:0000256" key="8">
    <source>
        <dbReference type="ARBA" id="ARBA00049985"/>
    </source>
</evidence>
<evidence type="ECO:0000256" key="5">
    <source>
        <dbReference type="ARBA" id="ARBA00022840"/>
    </source>
</evidence>
<organism evidence="10">
    <name type="scientific">marine sediment metagenome</name>
    <dbReference type="NCBI Taxonomy" id="412755"/>
    <lineage>
        <taxon>unclassified sequences</taxon>
        <taxon>metagenomes</taxon>
        <taxon>ecological metagenomes</taxon>
    </lineage>
</organism>
<accession>A0A0F9ND67</accession>
<dbReference type="EMBL" id="LAZR01007212">
    <property type="protein sequence ID" value="KKM86710.1"/>
    <property type="molecule type" value="Genomic_DNA"/>
</dbReference>
<dbReference type="PROSITE" id="PS50893">
    <property type="entry name" value="ABC_TRANSPORTER_2"/>
    <property type="match status" value="1"/>
</dbReference>
<comment type="subcellular location">
    <subcellularLocation>
        <location evidence="1">Cell membrane</location>
        <topology evidence="1">Peripheral membrane protein</topology>
        <orientation evidence="1">Cytoplasmic side</orientation>
    </subcellularLocation>
</comment>
<keyword evidence="5" id="KW-0067">ATP-binding</keyword>
<evidence type="ECO:0000256" key="3">
    <source>
        <dbReference type="ARBA" id="ARBA00022475"/>
    </source>
</evidence>
<dbReference type="NCBIfam" id="TIGR01188">
    <property type="entry name" value="drrA"/>
    <property type="match status" value="1"/>
</dbReference>
<evidence type="ECO:0000256" key="7">
    <source>
        <dbReference type="ARBA" id="ARBA00023136"/>
    </source>
</evidence>
<name>A0A0F9ND67_9ZZZZ</name>
<protein>
    <recommendedName>
        <fullName evidence="9">ABC transporter domain-containing protein</fullName>
    </recommendedName>
</protein>
<dbReference type="FunFam" id="3.40.50.300:FF:000589">
    <property type="entry name" value="ABC transporter, ATP-binding subunit"/>
    <property type="match status" value="1"/>
</dbReference>
<gene>
    <name evidence="10" type="ORF">LCGC14_1276250</name>
</gene>
<dbReference type="PANTHER" id="PTHR42711">
    <property type="entry name" value="ABC TRANSPORTER ATP-BINDING PROTEIN"/>
    <property type="match status" value="1"/>
</dbReference>
<dbReference type="SMART" id="SM00382">
    <property type="entry name" value="AAA"/>
    <property type="match status" value="1"/>
</dbReference>
<comment type="similarity">
    <text evidence="8">Belongs to the ABC transporter superfamily. Drug exporter-1 (DrugE1) (TC 3.A.1.105) family.</text>
</comment>
<feature type="domain" description="ABC transporter" evidence="9">
    <location>
        <begin position="8"/>
        <end position="238"/>
    </location>
</feature>
<evidence type="ECO:0000256" key="6">
    <source>
        <dbReference type="ARBA" id="ARBA00022967"/>
    </source>
</evidence>
<proteinExistence type="inferred from homology"/>
<keyword evidence="4" id="KW-0547">Nucleotide-binding</keyword>
<keyword evidence="3" id="KW-1003">Cell membrane</keyword>
<dbReference type="GO" id="GO:0005524">
    <property type="term" value="F:ATP binding"/>
    <property type="evidence" value="ECO:0007669"/>
    <property type="project" value="UniProtKB-KW"/>
</dbReference>
<dbReference type="PROSITE" id="PS00211">
    <property type="entry name" value="ABC_TRANSPORTER_1"/>
    <property type="match status" value="1"/>
</dbReference>
<keyword evidence="7" id="KW-0472">Membrane</keyword>
<keyword evidence="6" id="KW-1278">Translocase</keyword>
<dbReference type="GO" id="GO:0043215">
    <property type="term" value="P:daunorubicin transport"/>
    <property type="evidence" value="ECO:0007669"/>
    <property type="project" value="InterPro"/>
</dbReference>
<dbReference type="InterPro" id="IPR017871">
    <property type="entry name" value="ABC_transporter-like_CS"/>
</dbReference>
<dbReference type="GO" id="GO:1900753">
    <property type="term" value="P:doxorubicin transport"/>
    <property type="evidence" value="ECO:0007669"/>
    <property type="project" value="InterPro"/>
</dbReference>
<comment type="caution">
    <text evidence="10">The sequence shown here is derived from an EMBL/GenBank/DDBJ whole genome shotgun (WGS) entry which is preliminary data.</text>
</comment>
<evidence type="ECO:0000259" key="9">
    <source>
        <dbReference type="PROSITE" id="PS50893"/>
    </source>
</evidence>
<sequence length="315" mass="35496">MINLENAIEIINLKKNFNDIHAVDGINLTIPKGSLFGILGPNGAGKTTTIRMLSTVLHPTSGNAKILGFDLKQEAKEIKKRIGVCPQELVIYPRLTAKENINLIAQMHGIPKKEYKERVDDLLGKMNLQERADSLAKTFSGGMKRRLNVLMAVVHEPELLFFDEPSAGLDPQSRRVVWDFIRDFQEKNCTIILTTHNMEEADDLSDELVVIDHGKIIAQGTPNELKGKLGKGDILEFKVKEIEQRAEIIKRAQSLDFVNWGKPLGKQRIILNALDGLRRVSEIMDAIKVKMEDISVRKNTLEDVFIDLTGKRLRD</sequence>
<dbReference type="Pfam" id="PF00005">
    <property type="entry name" value="ABC_tran"/>
    <property type="match status" value="1"/>
</dbReference>
<dbReference type="InterPro" id="IPR003593">
    <property type="entry name" value="AAA+_ATPase"/>
</dbReference>
<dbReference type="InterPro" id="IPR050763">
    <property type="entry name" value="ABC_transporter_ATP-binding"/>
</dbReference>
<dbReference type="GO" id="GO:0016887">
    <property type="term" value="F:ATP hydrolysis activity"/>
    <property type="evidence" value="ECO:0007669"/>
    <property type="project" value="InterPro"/>
</dbReference>
<evidence type="ECO:0000256" key="4">
    <source>
        <dbReference type="ARBA" id="ARBA00022741"/>
    </source>
</evidence>
<dbReference type="GO" id="GO:0005886">
    <property type="term" value="C:plasma membrane"/>
    <property type="evidence" value="ECO:0007669"/>
    <property type="project" value="UniProtKB-SubCell"/>
</dbReference>
<evidence type="ECO:0000313" key="10">
    <source>
        <dbReference type="EMBL" id="KKM86710.1"/>
    </source>
</evidence>
<dbReference type="InterPro" id="IPR027417">
    <property type="entry name" value="P-loop_NTPase"/>
</dbReference>
<dbReference type="SUPFAM" id="SSF52540">
    <property type="entry name" value="P-loop containing nucleoside triphosphate hydrolases"/>
    <property type="match status" value="1"/>
</dbReference>
<evidence type="ECO:0000256" key="2">
    <source>
        <dbReference type="ARBA" id="ARBA00022448"/>
    </source>
</evidence>
<evidence type="ECO:0000256" key="1">
    <source>
        <dbReference type="ARBA" id="ARBA00004413"/>
    </source>
</evidence>
<dbReference type="InterPro" id="IPR005894">
    <property type="entry name" value="DrrA"/>
</dbReference>
<keyword evidence="2" id="KW-0813">Transport</keyword>
<dbReference type="Gene3D" id="3.40.50.300">
    <property type="entry name" value="P-loop containing nucleotide triphosphate hydrolases"/>
    <property type="match status" value="1"/>
</dbReference>
<dbReference type="PANTHER" id="PTHR42711:SF5">
    <property type="entry name" value="ABC TRANSPORTER ATP-BINDING PROTEIN NATA"/>
    <property type="match status" value="1"/>
</dbReference>
<dbReference type="InterPro" id="IPR003439">
    <property type="entry name" value="ABC_transporter-like_ATP-bd"/>
</dbReference>
<reference evidence="10" key="1">
    <citation type="journal article" date="2015" name="Nature">
        <title>Complex archaea that bridge the gap between prokaryotes and eukaryotes.</title>
        <authorList>
            <person name="Spang A."/>
            <person name="Saw J.H."/>
            <person name="Jorgensen S.L."/>
            <person name="Zaremba-Niedzwiedzka K."/>
            <person name="Martijn J."/>
            <person name="Lind A.E."/>
            <person name="van Eijk R."/>
            <person name="Schleper C."/>
            <person name="Guy L."/>
            <person name="Ettema T.J."/>
        </authorList>
    </citation>
    <scope>NUCLEOTIDE SEQUENCE</scope>
</reference>
<dbReference type="AlphaFoldDB" id="A0A0F9ND67"/>